<dbReference type="InterPro" id="IPR037041">
    <property type="entry name" value="Trigger_fac_C_sf"/>
</dbReference>
<comment type="caution">
    <text evidence="2">The sequence shown here is derived from an EMBL/GenBank/DDBJ whole genome shotgun (WGS) entry which is preliminary data.</text>
</comment>
<evidence type="ECO:0000313" key="3">
    <source>
        <dbReference type="Proteomes" id="UP000034406"/>
    </source>
</evidence>
<sequence>MVATTKKTNLKELQQLPDKTFTLTVTLPQKDIQTEYQNIIKEIAQNFETKGFRKGKAPLDVVEKQISPEKITEQLVENLLTQTYRQKTKQFNLNPITSPKVKLLNPPLTLEKDWQFEITSCETPVVKIDPKYQDKIKQSNNKKNQTKEETTNKILDIISESCTLKLPQIIIENEIEHRLSHLIEQIDKANLTLDKYFESNNSNLESYKLQQTELIKKEWTLNLALDQIASNQKIETNSQEIENIAKNYPPEKKIDLNLLSYLIRQQKTLEFLSSLK</sequence>
<dbReference type="STRING" id="1618490.US90_C0010G0011"/>
<dbReference type="Gene3D" id="3.30.70.1050">
    <property type="entry name" value="Trigger factor ribosome-binding domain"/>
    <property type="match status" value="1"/>
</dbReference>
<dbReference type="InterPro" id="IPR036611">
    <property type="entry name" value="Trigger_fac_ribosome-bd_sf"/>
</dbReference>
<evidence type="ECO:0000313" key="2">
    <source>
        <dbReference type="EMBL" id="KKQ69873.1"/>
    </source>
</evidence>
<dbReference type="InterPro" id="IPR027304">
    <property type="entry name" value="Trigger_fact/SurA_dom_sf"/>
</dbReference>
<dbReference type="InterPro" id="IPR008881">
    <property type="entry name" value="Trigger_fac_ribosome-bd_bac"/>
</dbReference>
<accession>A0A0G0JQL4</accession>
<dbReference type="GO" id="GO:0006457">
    <property type="term" value="P:protein folding"/>
    <property type="evidence" value="ECO:0007669"/>
    <property type="project" value="InterPro"/>
</dbReference>
<dbReference type="SUPFAM" id="SSF102735">
    <property type="entry name" value="Trigger factor ribosome-binding domain"/>
    <property type="match status" value="1"/>
</dbReference>
<dbReference type="EMBL" id="LBUT01000010">
    <property type="protein sequence ID" value="KKQ69873.1"/>
    <property type="molecule type" value="Genomic_DNA"/>
</dbReference>
<gene>
    <name evidence="2" type="ORF">US90_C0010G0011</name>
</gene>
<proteinExistence type="predicted"/>
<reference evidence="2 3" key="1">
    <citation type="journal article" date="2015" name="Nature">
        <title>rRNA introns, odd ribosomes, and small enigmatic genomes across a large radiation of phyla.</title>
        <authorList>
            <person name="Brown C.T."/>
            <person name="Hug L.A."/>
            <person name="Thomas B.C."/>
            <person name="Sharon I."/>
            <person name="Castelle C.J."/>
            <person name="Singh A."/>
            <person name="Wilkins M.J."/>
            <person name="Williams K.H."/>
            <person name="Banfield J.F."/>
        </authorList>
    </citation>
    <scope>NUCLEOTIDE SEQUENCE [LARGE SCALE GENOMIC DNA]</scope>
</reference>
<dbReference type="SUPFAM" id="SSF109998">
    <property type="entry name" value="Triger factor/SurA peptide-binding domain-like"/>
    <property type="match status" value="1"/>
</dbReference>
<dbReference type="AlphaFoldDB" id="A0A0G0JQL4"/>
<dbReference type="Gene3D" id="1.10.3120.10">
    <property type="entry name" value="Trigger factor, C-terminal domain"/>
    <property type="match status" value="1"/>
</dbReference>
<dbReference type="Pfam" id="PF05697">
    <property type="entry name" value="Trigger_N"/>
    <property type="match status" value="1"/>
</dbReference>
<name>A0A0G0JQL4_9BACT</name>
<dbReference type="GO" id="GO:0015031">
    <property type="term" value="P:protein transport"/>
    <property type="evidence" value="ECO:0007669"/>
    <property type="project" value="InterPro"/>
</dbReference>
<evidence type="ECO:0000259" key="1">
    <source>
        <dbReference type="Pfam" id="PF05697"/>
    </source>
</evidence>
<dbReference type="Proteomes" id="UP000034406">
    <property type="component" value="Unassembled WGS sequence"/>
</dbReference>
<feature type="domain" description="Trigger factor ribosome-binding bacterial" evidence="1">
    <location>
        <begin position="15"/>
        <end position="154"/>
    </location>
</feature>
<protein>
    <submittedName>
        <fullName evidence="2">Trigger factor</fullName>
    </submittedName>
</protein>
<dbReference type="GO" id="GO:0003755">
    <property type="term" value="F:peptidyl-prolyl cis-trans isomerase activity"/>
    <property type="evidence" value="ECO:0007669"/>
    <property type="project" value="UniProtKB-KW"/>
</dbReference>
<organism evidence="2 3">
    <name type="scientific">Candidatus Shapirobacteria bacterium GW2011_GWE2_38_30</name>
    <dbReference type="NCBI Taxonomy" id="1618490"/>
    <lineage>
        <taxon>Bacteria</taxon>
        <taxon>Candidatus Shapironibacteriota</taxon>
    </lineage>
</organism>